<organism evidence="1 2">
    <name type="scientific">Anoxybacillus flavithermus</name>
    <dbReference type="NCBI Taxonomy" id="33934"/>
    <lineage>
        <taxon>Bacteria</taxon>
        <taxon>Bacillati</taxon>
        <taxon>Bacillota</taxon>
        <taxon>Bacilli</taxon>
        <taxon>Bacillales</taxon>
        <taxon>Anoxybacillaceae</taxon>
        <taxon>Anoxybacillus</taxon>
    </lineage>
</organism>
<gene>
    <name evidence="1" type="ORF">TAF16_1951</name>
</gene>
<dbReference type="AlphaFoldDB" id="A0A178TB84"/>
<reference evidence="1 2" key="1">
    <citation type="submission" date="2016-03" db="EMBL/GenBank/DDBJ databases">
        <title>Spore heat resistance.</title>
        <authorList>
            <person name="Boekhorst J."/>
            <person name="Berendsen E.M."/>
            <person name="Wells-Bennik M.H."/>
            <person name="Kuipers O.P."/>
        </authorList>
    </citation>
    <scope>NUCLEOTIDE SEQUENCE [LARGE SCALE GENOMIC DNA]</scope>
    <source>
        <strain evidence="1 2">AF16</strain>
    </source>
</reference>
<evidence type="ECO:0000313" key="2">
    <source>
        <dbReference type="Proteomes" id="UP000078336"/>
    </source>
</evidence>
<name>A0A178TB84_9BACL</name>
<sequence length="41" mass="4802">MKGEGKMAKYHRIIIDGVPYYREYSYGMAIYLLGKKLFSIP</sequence>
<protein>
    <submittedName>
        <fullName evidence="1">Uncharacterized protein</fullName>
    </submittedName>
</protein>
<accession>A0A178TB84</accession>
<dbReference type="Proteomes" id="UP000078336">
    <property type="component" value="Unassembled WGS sequence"/>
</dbReference>
<dbReference type="EMBL" id="LUCQ01000111">
    <property type="protein sequence ID" value="OAO78202.1"/>
    <property type="molecule type" value="Genomic_DNA"/>
</dbReference>
<keyword evidence="2" id="KW-1185">Reference proteome</keyword>
<comment type="caution">
    <text evidence="1">The sequence shown here is derived from an EMBL/GenBank/DDBJ whole genome shotgun (WGS) entry which is preliminary data.</text>
</comment>
<dbReference type="PATRIC" id="fig|33934.7.peg.1922"/>
<proteinExistence type="predicted"/>
<evidence type="ECO:0000313" key="1">
    <source>
        <dbReference type="EMBL" id="OAO78202.1"/>
    </source>
</evidence>